<dbReference type="InterPro" id="IPR042307">
    <property type="entry name" value="Reeler_sf"/>
</dbReference>
<reference evidence="3" key="1">
    <citation type="journal article" date="2019" name="Int. J. Syst. Evol. Microbiol.">
        <title>The Global Catalogue of Microorganisms (GCM) 10K type strain sequencing project: providing services to taxonomists for standard genome sequencing and annotation.</title>
        <authorList>
            <consortium name="The Broad Institute Genomics Platform"/>
            <consortium name="The Broad Institute Genome Sequencing Center for Infectious Disease"/>
            <person name="Wu L."/>
            <person name="Ma J."/>
        </authorList>
    </citation>
    <scope>NUCLEOTIDE SEQUENCE [LARGE SCALE GENOMIC DNA]</scope>
    <source>
        <strain evidence="3">JCM 32105</strain>
    </source>
</reference>
<sequence>MDIRVDSIGGVEVTKFVSGMTYTVTVTGSHATNTNYGFQYTAVTGSGASQTPAGTHSGVMPSQVAKRTFDGLTIIEQTSAIAGTGTPNTFSKTFTWTAPTVTGSPIDVKMYLTVNAVNNNNNADVGDASANMSITLQQHPTPSAVGTVSNGISVKAYPNPVTDLLNIQANAYDTYTIQVYDVAGRLVNAGSNNIITGSSTINTASWAPGMYNVVVAGENGAKTIQVIKQ</sequence>
<protein>
    <recommendedName>
        <fullName evidence="1">Secretion system C-terminal sorting domain-containing protein</fullName>
    </recommendedName>
</protein>
<dbReference type="Proteomes" id="UP001500067">
    <property type="component" value="Unassembled WGS sequence"/>
</dbReference>
<evidence type="ECO:0000259" key="1">
    <source>
        <dbReference type="Pfam" id="PF18962"/>
    </source>
</evidence>
<feature type="domain" description="Secretion system C-terminal sorting" evidence="1">
    <location>
        <begin position="157"/>
        <end position="223"/>
    </location>
</feature>
<proteinExistence type="predicted"/>
<dbReference type="Pfam" id="PF18962">
    <property type="entry name" value="Por_Secre_tail"/>
    <property type="match status" value="1"/>
</dbReference>
<name>A0ABP8N487_9BACT</name>
<organism evidence="2 3">
    <name type="scientific">Nemorincola caseinilytica</name>
    <dbReference type="NCBI Taxonomy" id="2054315"/>
    <lineage>
        <taxon>Bacteria</taxon>
        <taxon>Pseudomonadati</taxon>
        <taxon>Bacteroidota</taxon>
        <taxon>Chitinophagia</taxon>
        <taxon>Chitinophagales</taxon>
        <taxon>Chitinophagaceae</taxon>
        <taxon>Nemorincola</taxon>
    </lineage>
</organism>
<keyword evidence="3" id="KW-1185">Reference proteome</keyword>
<dbReference type="InterPro" id="IPR026444">
    <property type="entry name" value="Secre_tail"/>
</dbReference>
<evidence type="ECO:0000313" key="3">
    <source>
        <dbReference type="Proteomes" id="UP001500067"/>
    </source>
</evidence>
<comment type="caution">
    <text evidence="2">The sequence shown here is derived from an EMBL/GenBank/DDBJ whole genome shotgun (WGS) entry which is preliminary data.</text>
</comment>
<dbReference type="Gene3D" id="2.60.40.4060">
    <property type="entry name" value="Reeler domain"/>
    <property type="match status" value="1"/>
</dbReference>
<dbReference type="EMBL" id="BAABFA010000001">
    <property type="protein sequence ID" value="GAA4459759.1"/>
    <property type="molecule type" value="Genomic_DNA"/>
</dbReference>
<evidence type="ECO:0000313" key="2">
    <source>
        <dbReference type="EMBL" id="GAA4459759.1"/>
    </source>
</evidence>
<accession>A0ABP8N487</accession>
<gene>
    <name evidence="2" type="ORF">GCM10023093_01330</name>
</gene>
<dbReference type="NCBIfam" id="TIGR04183">
    <property type="entry name" value="Por_Secre_tail"/>
    <property type="match status" value="1"/>
</dbReference>